<dbReference type="CDD" id="cd10747">
    <property type="entry name" value="DnaJ_C"/>
    <property type="match status" value="1"/>
</dbReference>
<dbReference type="CDD" id="cd06257">
    <property type="entry name" value="DnaJ"/>
    <property type="match status" value="1"/>
</dbReference>
<dbReference type="InterPro" id="IPR018253">
    <property type="entry name" value="DnaJ_domain_CS"/>
</dbReference>
<dbReference type="Pfam" id="PF01556">
    <property type="entry name" value="DnaJ_C"/>
    <property type="match status" value="1"/>
</dbReference>
<dbReference type="EMBL" id="JACOFV010000014">
    <property type="protein sequence ID" value="MBC3863337.1"/>
    <property type="molecule type" value="Genomic_DNA"/>
</dbReference>
<dbReference type="GO" id="GO:0042026">
    <property type="term" value="P:protein refolding"/>
    <property type="evidence" value="ECO:0007669"/>
    <property type="project" value="TreeGrafter"/>
</dbReference>
<dbReference type="PROSITE" id="PS50076">
    <property type="entry name" value="DNAJ_2"/>
    <property type="match status" value="1"/>
</dbReference>
<dbReference type="PRINTS" id="PR00625">
    <property type="entry name" value="JDOMAIN"/>
</dbReference>
<dbReference type="SMART" id="SM00271">
    <property type="entry name" value="DnaJ"/>
    <property type="match status" value="1"/>
</dbReference>
<evidence type="ECO:0000259" key="2">
    <source>
        <dbReference type="PROSITE" id="PS50076"/>
    </source>
</evidence>
<dbReference type="Pfam" id="PF00226">
    <property type="entry name" value="DnaJ"/>
    <property type="match status" value="1"/>
</dbReference>
<dbReference type="PROSITE" id="PS00636">
    <property type="entry name" value="DNAJ_1"/>
    <property type="match status" value="1"/>
</dbReference>
<keyword evidence="1" id="KW-0143">Chaperone</keyword>
<gene>
    <name evidence="3" type="ORF">H8K32_14630</name>
</gene>
<dbReference type="Proteomes" id="UP000634011">
    <property type="component" value="Unassembled WGS sequence"/>
</dbReference>
<dbReference type="InterPro" id="IPR008971">
    <property type="entry name" value="HSP40/DnaJ_pept-bd"/>
</dbReference>
<feature type="domain" description="J" evidence="2">
    <location>
        <begin position="5"/>
        <end position="69"/>
    </location>
</feature>
<dbReference type="PANTHER" id="PTHR43096">
    <property type="entry name" value="DNAJ HOMOLOG 1, MITOCHONDRIAL-RELATED"/>
    <property type="match status" value="1"/>
</dbReference>
<keyword evidence="4" id="KW-1185">Reference proteome</keyword>
<organism evidence="3 4">
    <name type="scientific">Undibacterium jejuense</name>
    <dbReference type="NCBI Taxonomy" id="1344949"/>
    <lineage>
        <taxon>Bacteria</taxon>
        <taxon>Pseudomonadati</taxon>
        <taxon>Pseudomonadota</taxon>
        <taxon>Betaproteobacteria</taxon>
        <taxon>Burkholderiales</taxon>
        <taxon>Oxalobacteraceae</taxon>
        <taxon>Undibacterium</taxon>
    </lineage>
</organism>
<comment type="caution">
    <text evidence="3">The sequence shown here is derived from an EMBL/GenBank/DDBJ whole genome shotgun (WGS) entry which is preliminary data.</text>
</comment>
<dbReference type="SUPFAM" id="SSF49493">
    <property type="entry name" value="HSP40/DnaJ peptide-binding domain"/>
    <property type="match status" value="2"/>
</dbReference>
<dbReference type="PANTHER" id="PTHR43096:SF52">
    <property type="entry name" value="DNAJ HOMOLOG 1, MITOCHONDRIAL-RELATED"/>
    <property type="match status" value="1"/>
</dbReference>
<protein>
    <submittedName>
        <fullName evidence="3">DnaJ domain-containing protein</fullName>
    </submittedName>
</protein>
<dbReference type="Gene3D" id="1.10.287.110">
    <property type="entry name" value="DnaJ domain"/>
    <property type="match status" value="1"/>
</dbReference>
<dbReference type="Gene3D" id="2.60.260.20">
    <property type="entry name" value="Urease metallochaperone UreE, N-terminal domain"/>
    <property type="match status" value="2"/>
</dbReference>
<dbReference type="GO" id="GO:0005737">
    <property type="term" value="C:cytoplasm"/>
    <property type="evidence" value="ECO:0007669"/>
    <property type="project" value="TreeGrafter"/>
</dbReference>
<dbReference type="SUPFAM" id="SSF46565">
    <property type="entry name" value="Chaperone J-domain"/>
    <property type="match status" value="1"/>
</dbReference>
<dbReference type="AlphaFoldDB" id="A0A923KIV7"/>
<dbReference type="GO" id="GO:0051082">
    <property type="term" value="F:unfolded protein binding"/>
    <property type="evidence" value="ECO:0007669"/>
    <property type="project" value="InterPro"/>
</dbReference>
<proteinExistence type="predicted"/>
<name>A0A923KIV7_9BURK</name>
<dbReference type="RefSeq" id="WP_186913287.1">
    <property type="nucleotide sequence ID" value="NZ_JACOFV010000014.1"/>
</dbReference>
<dbReference type="InterPro" id="IPR001623">
    <property type="entry name" value="DnaJ_domain"/>
</dbReference>
<sequence>MKYKDYYQVLGVPRSATESDIKKAYRQLAHQFHPDISKDPAGEEKFKAVAEAYAILKNKEKRAEYDNLGQQSAGDQFTPPPQWQDEFSSQASDFDDVDISDIFNAFNRSRSGGASGMWHGKGRAHRKAVPIRGDDYSVTVAISLDKVMSGGEVDVTVELPETDAHGLPHRMPHTFRIQIPRGATEGQRLRLANKGGSGANGGPNGNLYIKLTITPDLIYRIAGRDLYVDLPISPSQAALGDSVDLIFFDTRLTIYIKPGTCSGQRLRFAGKGIPADKDAIAESGDLFAVIQILVPKKLSDEQRALYLQLAAITVSPTRSSDAKETT</sequence>
<evidence type="ECO:0000313" key="4">
    <source>
        <dbReference type="Proteomes" id="UP000634011"/>
    </source>
</evidence>
<evidence type="ECO:0000313" key="3">
    <source>
        <dbReference type="EMBL" id="MBC3863337.1"/>
    </source>
</evidence>
<reference evidence="3" key="1">
    <citation type="submission" date="2020-08" db="EMBL/GenBank/DDBJ databases">
        <title>Novel species isolated from subtropical streams in China.</title>
        <authorList>
            <person name="Lu H."/>
        </authorList>
    </citation>
    <scope>NUCLEOTIDE SEQUENCE</scope>
    <source>
        <strain evidence="3">KACC 12607</strain>
    </source>
</reference>
<evidence type="ECO:0000256" key="1">
    <source>
        <dbReference type="ARBA" id="ARBA00023186"/>
    </source>
</evidence>
<dbReference type="InterPro" id="IPR002939">
    <property type="entry name" value="DnaJ_C"/>
</dbReference>
<accession>A0A923KIV7</accession>
<dbReference type="InterPro" id="IPR036869">
    <property type="entry name" value="J_dom_sf"/>
</dbReference>